<dbReference type="PROSITE" id="PS50053">
    <property type="entry name" value="UBIQUITIN_2"/>
    <property type="match status" value="1"/>
</dbReference>
<dbReference type="PANTHER" id="PTHR13421:SF16">
    <property type="entry name" value="SNRNA-ACTIVATING PROTEIN COMPLEX SUBUNIT 3"/>
    <property type="match status" value="1"/>
</dbReference>
<evidence type="ECO:0000259" key="12">
    <source>
        <dbReference type="PROSITE" id="PS50053"/>
    </source>
</evidence>
<comment type="similarity">
    <text evidence="2">Belongs to the SNAPC3/SRD2 family.</text>
</comment>
<comment type="subunit">
    <text evidence="9">Part of the SNAPc complex composed of 5 subunits: SNAPC1, SNAPC2, SNAPC3, SNAPC4 and SNAPC5. SNAPC3 interacts with SNAPC1.</text>
</comment>
<dbReference type="InterPro" id="IPR029071">
    <property type="entry name" value="Ubiquitin-like_domsf"/>
</dbReference>
<dbReference type="EnsemblMetazoa" id="LLOJ001117-RA">
    <property type="protein sequence ID" value="LLOJ001117-PA"/>
    <property type="gene ID" value="LLOJ001117"/>
</dbReference>
<dbReference type="GO" id="GO:0000978">
    <property type="term" value="F:RNA polymerase II cis-regulatory region sequence-specific DNA binding"/>
    <property type="evidence" value="ECO:0007669"/>
    <property type="project" value="TreeGrafter"/>
</dbReference>
<dbReference type="GO" id="GO:0001046">
    <property type="term" value="F:core promoter sequence-specific DNA binding"/>
    <property type="evidence" value="ECO:0007669"/>
    <property type="project" value="TreeGrafter"/>
</dbReference>
<evidence type="ECO:0000256" key="11">
    <source>
        <dbReference type="SAM" id="MobiDB-lite"/>
    </source>
</evidence>
<feature type="compositionally biased region" description="Polar residues" evidence="11">
    <location>
        <begin position="87"/>
        <end position="99"/>
    </location>
</feature>
<dbReference type="InterPro" id="IPR022042">
    <property type="entry name" value="snRNA-activating_su3"/>
</dbReference>
<dbReference type="Gene3D" id="3.10.20.90">
    <property type="entry name" value="Phosphatidylinositol 3-kinase Catalytic Subunit, Chain A, domain 1"/>
    <property type="match status" value="2"/>
</dbReference>
<reference evidence="13" key="1">
    <citation type="submission" date="2020-05" db="UniProtKB">
        <authorList>
            <consortium name="EnsemblMetazoa"/>
        </authorList>
    </citation>
    <scope>IDENTIFICATION</scope>
    <source>
        <strain evidence="13">Jacobina</strain>
    </source>
</reference>
<evidence type="ECO:0000256" key="6">
    <source>
        <dbReference type="ARBA" id="ARBA00023163"/>
    </source>
</evidence>
<dbReference type="Proteomes" id="UP000092461">
    <property type="component" value="Unassembled WGS sequence"/>
</dbReference>
<evidence type="ECO:0000313" key="13">
    <source>
        <dbReference type="EnsemblMetazoa" id="LLOJ001117-PA"/>
    </source>
</evidence>
<dbReference type="EMBL" id="AJWK01004158">
    <property type="status" value="NOT_ANNOTATED_CDS"/>
    <property type="molecule type" value="Genomic_DNA"/>
</dbReference>
<comment type="function">
    <text evidence="8">Part of the SNAPc complex required for the transcription of both RNA polymerase II and III small-nuclear RNA genes. Binds to the proximal sequence element (PSE), a non-TATA-box basal promoter element common to these 2 types of genes. Recruits TBP and BRF2 to the U6 snRNA TATA box.</text>
</comment>
<dbReference type="InterPro" id="IPR000626">
    <property type="entry name" value="Ubiquitin-like_dom"/>
</dbReference>
<dbReference type="VEuPathDB" id="VectorBase:LLOJ001117"/>
<dbReference type="PANTHER" id="PTHR13421">
    <property type="entry name" value="SNRNA-ACTIVATING PROTEIN COMPLEX SUBUNIT 3"/>
    <property type="match status" value="1"/>
</dbReference>
<evidence type="ECO:0000256" key="5">
    <source>
        <dbReference type="ARBA" id="ARBA00023125"/>
    </source>
</evidence>
<evidence type="ECO:0000313" key="14">
    <source>
        <dbReference type="Proteomes" id="UP000092461"/>
    </source>
</evidence>
<dbReference type="GO" id="GO:0005634">
    <property type="term" value="C:nucleus"/>
    <property type="evidence" value="ECO:0007669"/>
    <property type="project" value="UniProtKB-SubCell"/>
</dbReference>
<evidence type="ECO:0000256" key="3">
    <source>
        <dbReference type="ARBA" id="ARBA00013634"/>
    </source>
</evidence>
<evidence type="ECO:0000256" key="4">
    <source>
        <dbReference type="ARBA" id="ARBA00023015"/>
    </source>
</evidence>
<keyword evidence="5" id="KW-0238">DNA-binding</keyword>
<evidence type="ECO:0000256" key="9">
    <source>
        <dbReference type="ARBA" id="ARBA00025958"/>
    </source>
</evidence>
<feature type="domain" description="Ubiquitin-like" evidence="12">
    <location>
        <begin position="313"/>
        <end position="382"/>
    </location>
</feature>
<dbReference type="GO" id="GO:0003681">
    <property type="term" value="F:bent DNA binding"/>
    <property type="evidence" value="ECO:0007669"/>
    <property type="project" value="TreeGrafter"/>
</dbReference>
<comment type="subcellular location">
    <subcellularLocation>
        <location evidence="1">Nucleus</location>
    </subcellularLocation>
</comment>
<keyword evidence="7" id="KW-0539">Nucleus</keyword>
<dbReference type="Pfam" id="PF12251">
    <property type="entry name" value="SNAPC3"/>
    <property type="match status" value="1"/>
</dbReference>
<evidence type="ECO:0000256" key="2">
    <source>
        <dbReference type="ARBA" id="ARBA00010410"/>
    </source>
</evidence>
<keyword evidence="14" id="KW-1185">Reference proteome</keyword>
<dbReference type="VEuPathDB" id="VectorBase:LLONM1_011497"/>
<proteinExistence type="inferred from homology"/>
<evidence type="ECO:0000256" key="1">
    <source>
        <dbReference type="ARBA" id="ARBA00004123"/>
    </source>
</evidence>
<keyword evidence="4" id="KW-0805">Transcription regulation</keyword>
<name>A0A1B0CAQ5_LUTLO</name>
<sequence length="779" mass="89763">RKGRLGKIIINHSSRQFNKLIQCKTTQLQFKMSQDDFDIFSNINALDEPPPVKFSDIRVSDDLENSSQADSILTLDDLDDTPDTSERQPLSLSNSNVQEMSKKGQQLMKRYQKKQEVVQRQTQKKLQTQMKVKNPFSHPKRTSTPTGFPKRKRARFHRSMLFGYALAAQARAHAQALSQDSDEDLDEYGDDFYQDSGSFGSGQGSSFQRSISVSSMELSREIDHEITIKLKWHEDIERIPFRNLQPFEDLFKMLSEREGVSPNQILLLMENKIISSTDTPSSIGYTSVNFISGRIVQENMINAKPTKKVAKKSELQLKIQSDRWKRPIAVEAQKSDTVGHLLQKFALQQNCATEKMYLKFDGDALENEMTLADLDLEGGEMLDCVFVKYLARVLVEGITSGAMERVYPPKVRPKYKIGDHIKGYSKFVHIDGVPKFPEEDDDIQKLMGLEGNPTQFYSLMNSISLDQISCDKDIPVETFDLTKKNYNRQTGLSIEIPKEALELHTIQARVEKSQNSHFRIDERTARYCRNKCLNPINKSTEGQMDLVPFEEIVISLHFYYPFKYEPDHQSYQIKFCQEYLVLGSQKLSVLRDKIYCSAVNGPFCEISENPDAAREPVEDNSAFIFITDTFYNDFSRPDAKDYSSPIIEWAKNIEEIDELKAAEMDDVKFEDLTVRFGYPQLYQHYGNCEHIFVFSDVRLLQPSDVLQRAQYPFLRTISNNRCHICFICGVNSVKYLVRGCERQITDPTLYCQICYNKYLYVNGKKRGDFEAFPYAQNQP</sequence>
<dbReference type="GO" id="GO:0042796">
    <property type="term" value="P:snRNA transcription by RNA polymerase III"/>
    <property type="evidence" value="ECO:0007669"/>
    <property type="project" value="TreeGrafter"/>
</dbReference>
<protein>
    <recommendedName>
        <fullName evidence="3">snRNA-activating protein complex subunit 3</fullName>
    </recommendedName>
    <alternativeName>
        <fullName evidence="10">Small nuclear RNA-activating complex polypeptide 3</fullName>
    </alternativeName>
</protein>
<dbReference type="GO" id="GO:0042795">
    <property type="term" value="P:snRNA transcription by RNA polymerase II"/>
    <property type="evidence" value="ECO:0007669"/>
    <property type="project" value="TreeGrafter"/>
</dbReference>
<dbReference type="Pfam" id="PF11976">
    <property type="entry name" value="Rad60-SLD"/>
    <property type="match status" value="1"/>
</dbReference>
<accession>A0A1B0CAQ5</accession>
<keyword evidence="6" id="KW-0804">Transcription</keyword>
<dbReference type="AlphaFoldDB" id="A0A1B0CAQ5"/>
<evidence type="ECO:0000256" key="10">
    <source>
        <dbReference type="ARBA" id="ARBA00029606"/>
    </source>
</evidence>
<evidence type="ECO:0000256" key="8">
    <source>
        <dbReference type="ARBA" id="ARBA00025193"/>
    </source>
</evidence>
<dbReference type="VEuPathDB" id="VectorBase:LLONM1_006905"/>
<feature type="region of interest" description="Disordered" evidence="11">
    <location>
        <begin position="75"/>
        <end position="99"/>
    </location>
</feature>
<dbReference type="InterPro" id="IPR022617">
    <property type="entry name" value="Rad60/SUMO-like_dom"/>
</dbReference>
<dbReference type="GO" id="GO:0019185">
    <property type="term" value="C:snRNA-activating protein complex"/>
    <property type="evidence" value="ECO:0007669"/>
    <property type="project" value="TreeGrafter"/>
</dbReference>
<dbReference type="GO" id="GO:0001006">
    <property type="term" value="F:RNA polymerase III type 3 promoter sequence-specific DNA binding"/>
    <property type="evidence" value="ECO:0007669"/>
    <property type="project" value="TreeGrafter"/>
</dbReference>
<dbReference type="CDD" id="cd01763">
    <property type="entry name" value="Ubl_SUMO_like"/>
    <property type="match status" value="1"/>
</dbReference>
<evidence type="ECO:0000256" key="7">
    <source>
        <dbReference type="ARBA" id="ARBA00023242"/>
    </source>
</evidence>
<organism evidence="13 14">
    <name type="scientific">Lutzomyia longipalpis</name>
    <name type="common">Sand fly</name>
    <dbReference type="NCBI Taxonomy" id="7200"/>
    <lineage>
        <taxon>Eukaryota</taxon>
        <taxon>Metazoa</taxon>
        <taxon>Ecdysozoa</taxon>
        <taxon>Arthropoda</taxon>
        <taxon>Hexapoda</taxon>
        <taxon>Insecta</taxon>
        <taxon>Pterygota</taxon>
        <taxon>Neoptera</taxon>
        <taxon>Endopterygota</taxon>
        <taxon>Diptera</taxon>
        <taxon>Nematocera</taxon>
        <taxon>Psychodoidea</taxon>
        <taxon>Psychodidae</taxon>
        <taxon>Lutzomyia</taxon>
        <taxon>Lutzomyia</taxon>
    </lineage>
</organism>
<dbReference type="SUPFAM" id="SSF54236">
    <property type="entry name" value="Ubiquitin-like"/>
    <property type="match status" value="2"/>
</dbReference>